<protein>
    <recommendedName>
        <fullName evidence="3">HEAT repeat domain-containing protein</fullName>
    </recommendedName>
</protein>
<evidence type="ECO:0008006" key="3">
    <source>
        <dbReference type="Google" id="ProtNLM"/>
    </source>
</evidence>
<dbReference type="Proteomes" id="UP000503447">
    <property type="component" value="Chromosome"/>
</dbReference>
<proteinExistence type="predicted"/>
<dbReference type="RefSeq" id="WP_171470928.1">
    <property type="nucleotide sequence ID" value="NZ_CP053452.2"/>
</dbReference>
<organism evidence="1 2">
    <name type="scientific">Frigoriglobus tundricola</name>
    <dbReference type="NCBI Taxonomy" id="2774151"/>
    <lineage>
        <taxon>Bacteria</taxon>
        <taxon>Pseudomonadati</taxon>
        <taxon>Planctomycetota</taxon>
        <taxon>Planctomycetia</taxon>
        <taxon>Gemmatales</taxon>
        <taxon>Gemmataceae</taxon>
        <taxon>Frigoriglobus</taxon>
    </lineage>
</organism>
<gene>
    <name evidence="1" type="ORF">FTUN_2584</name>
</gene>
<name>A0A6M5YM98_9BACT</name>
<evidence type="ECO:0000313" key="1">
    <source>
        <dbReference type="EMBL" id="QJW95058.1"/>
    </source>
</evidence>
<accession>A0A6M5YM98</accession>
<reference evidence="2" key="1">
    <citation type="submission" date="2020-05" db="EMBL/GenBank/DDBJ databases">
        <title>Frigoriglobus tundricola gen. nov., sp. nov., a psychrotolerant cellulolytic planctomycete of the family Gemmataceae with two divergent copies of 16S rRNA gene.</title>
        <authorList>
            <person name="Kulichevskaya I.S."/>
            <person name="Ivanova A.A."/>
            <person name="Naumoff D.G."/>
            <person name="Beletsky A.V."/>
            <person name="Rijpstra W.I.C."/>
            <person name="Sinninghe Damste J.S."/>
            <person name="Mardanov A.V."/>
            <person name="Ravin N.V."/>
            <person name="Dedysh S.N."/>
        </authorList>
    </citation>
    <scope>NUCLEOTIDE SEQUENCE [LARGE SCALE GENOMIC DNA]</scope>
    <source>
        <strain evidence="2">PL17</strain>
    </source>
</reference>
<evidence type="ECO:0000313" key="2">
    <source>
        <dbReference type="Proteomes" id="UP000503447"/>
    </source>
</evidence>
<sequence>MKGLAGDPPPEVRARLERLVARLEAGTNAARVAGTRAVAVLERTGTPAARRALEDAAQRSGPAVRAEAGAALERMGKGTAPR</sequence>
<dbReference type="AlphaFoldDB" id="A0A6M5YM98"/>
<dbReference type="KEGG" id="ftj:FTUN_2584"/>
<keyword evidence="2" id="KW-1185">Reference proteome</keyword>
<dbReference type="EMBL" id="CP053452">
    <property type="protein sequence ID" value="QJW95058.1"/>
    <property type="molecule type" value="Genomic_DNA"/>
</dbReference>